<accession>A0A3M8CMB9</accession>
<dbReference type="Proteomes" id="UP000282028">
    <property type="component" value="Unassembled WGS sequence"/>
</dbReference>
<feature type="transmembrane region" description="Helical" evidence="2">
    <location>
        <begin position="18"/>
        <end position="36"/>
    </location>
</feature>
<evidence type="ECO:0000313" key="3">
    <source>
        <dbReference type="EMBL" id="RNB76834.1"/>
    </source>
</evidence>
<evidence type="ECO:0000256" key="1">
    <source>
        <dbReference type="SAM" id="MobiDB-lite"/>
    </source>
</evidence>
<proteinExistence type="predicted"/>
<dbReference type="RefSeq" id="WP_122907197.1">
    <property type="nucleotide sequence ID" value="NZ_CBCSBE010000011.1"/>
</dbReference>
<feature type="region of interest" description="Disordered" evidence="1">
    <location>
        <begin position="49"/>
        <end position="134"/>
    </location>
</feature>
<name>A0A3M8CMB9_9BACL</name>
<organism evidence="3 4">
    <name type="scientific">Brevibacillus invocatus</name>
    <dbReference type="NCBI Taxonomy" id="173959"/>
    <lineage>
        <taxon>Bacteria</taxon>
        <taxon>Bacillati</taxon>
        <taxon>Bacillota</taxon>
        <taxon>Bacilli</taxon>
        <taxon>Bacillales</taxon>
        <taxon>Paenibacillaceae</taxon>
        <taxon>Brevibacillus</taxon>
    </lineage>
</organism>
<protein>
    <submittedName>
        <fullName evidence="3">Uncharacterized protein</fullName>
    </submittedName>
</protein>
<dbReference type="AlphaFoldDB" id="A0A3M8CMB9"/>
<keyword evidence="2" id="KW-1133">Transmembrane helix</keyword>
<evidence type="ECO:0000313" key="4">
    <source>
        <dbReference type="Proteomes" id="UP000282028"/>
    </source>
</evidence>
<evidence type="ECO:0000256" key="2">
    <source>
        <dbReference type="SAM" id="Phobius"/>
    </source>
</evidence>
<dbReference type="OrthoDB" id="2475616at2"/>
<reference evidence="3 4" key="1">
    <citation type="submission" date="2018-10" db="EMBL/GenBank/DDBJ databases">
        <title>Phylogenomics of Brevibacillus.</title>
        <authorList>
            <person name="Dunlap C."/>
        </authorList>
    </citation>
    <scope>NUCLEOTIDE SEQUENCE [LARGE SCALE GENOMIC DNA]</scope>
    <source>
        <strain evidence="3 4">JCM 12215</strain>
    </source>
</reference>
<gene>
    <name evidence="3" type="ORF">EDM52_01155</name>
</gene>
<feature type="compositionally biased region" description="Basic and acidic residues" evidence="1">
    <location>
        <begin position="87"/>
        <end position="121"/>
    </location>
</feature>
<keyword evidence="4" id="KW-1185">Reference proteome</keyword>
<comment type="caution">
    <text evidence="3">The sequence shown here is derived from an EMBL/GenBank/DDBJ whole genome shotgun (WGS) entry which is preliminary data.</text>
</comment>
<keyword evidence="2" id="KW-0812">Transmembrane</keyword>
<sequence length="163" mass="18672">MDDLIFLLLDLVGDVLSWLWPLIGKFWFLIVGYIGYKIFGQAAKKAGQEQKRRTLTPVESGGFPTPQKTKERKAVRASSKYEPVQADSREQVGMEYERLNRPSEVEQRMTSEREESGRSMEEATNSKSAIQLDPREGMKWALIFGEPRSKAPYASPNTRRRSE</sequence>
<keyword evidence="2" id="KW-0472">Membrane</keyword>
<dbReference type="EMBL" id="RHHR01000003">
    <property type="protein sequence ID" value="RNB76834.1"/>
    <property type="molecule type" value="Genomic_DNA"/>
</dbReference>